<evidence type="ECO:0000313" key="2">
    <source>
        <dbReference type="Proteomes" id="UP000799754"/>
    </source>
</evidence>
<keyword evidence="2" id="KW-1185">Reference proteome</keyword>
<dbReference type="EMBL" id="MU006746">
    <property type="protein sequence ID" value="KAF2622259.1"/>
    <property type="molecule type" value="Genomic_DNA"/>
</dbReference>
<dbReference type="Proteomes" id="UP000799754">
    <property type="component" value="Unassembled WGS sequence"/>
</dbReference>
<name>A0ACB6RM72_9PLEO</name>
<accession>A0ACB6RM72</accession>
<gene>
    <name evidence="1" type="ORF">BU25DRAFT_415409</name>
</gene>
<comment type="caution">
    <text evidence="1">The sequence shown here is derived from an EMBL/GenBank/DDBJ whole genome shotgun (WGS) entry which is preliminary data.</text>
</comment>
<evidence type="ECO:0000313" key="1">
    <source>
        <dbReference type="EMBL" id="KAF2622259.1"/>
    </source>
</evidence>
<protein>
    <submittedName>
        <fullName evidence="1">Uncharacterized protein</fullName>
    </submittedName>
</protein>
<reference evidence="1" key="1">
    <citation type="journal article" date="2020" name="Stud. Mycol.">
        <title>101 Dothideomycetes genomes: a test case for predicting lifestyles and emergence of pathogens.</title>
        <authorList>
            <person name="Haridas S."/>
            <person name="Albert R."/>
            <person name="Binder M."/>
            <person name="Bloem J."/>
            <person name="Labutti K."/>
            <person name="Salamov A."/>
            <person name="Andreopoulos B."/>
            <person name="Baker S."/>
            <person name="Barry K."/>
            <person name="Bills G."/>
            <person name="Bluhm B."/>
            <person name="Cannon C."/>
            <person name="Castanera R."/>
            <person name="Culley D."/>
            <person name="Daum C."/>
            <person name="Ezra D."/>
            <person name="Gonzalez J."/>
            <person name="Henrissat B."/>
            <person name="Kuo A."/>
            <person name="Liang C."/>
            <person name="Lipzen A."/>
            <person name="Lutzoni F."/>
            <person name="Magnuson J."/>
            <person name="Mondo S."/>
            <person name="Nolan M."/>
            <person name="Ohm R."/>
            <person name="Pangilinan J."/>
            <person name="Park H.-J."/>
            <person name="Ramirez L."/>
            <person name="Alfaro M."/>
            <person name="Sun H."/>
            <person name="Tritt A."/>
            <person name="Yoshinaga Y."/>
            <person name="Zwiers L.-H."/>
            <person name="Turgeon B."/>
            <person name="Goodwin S."/>
            <person name="Spatafora J."/>
            <person name="Crous P."/>
            <person name="Grigoriev I."/>
        </authorList>
    </citation>
    <scope>NUCLEOTIDE SEQUENCE</scope>
    <source>
        <strain evidence="1">CBS 525.71</strain>
    </source>
</reference>
<proteinExistence type="predicted"/>
<organism evidence="1 2">
    <name type="scientific">Macroventuria anomochaeta</name>
    <dbReference type="NCBI Taxonomy" id="301207"/>
    <lineage>
        <taxon>Eukaryota</taxon>
        <taxon>Fungi</taxon>
        <taxon>Dikarya</taxon>
        <taxon>Ascomycota</taxon>
        <taxon>Pezizomycotina</taxon>
        <taxon>Dothideomycetes</taxon>
        <taxon>Pleosporomycetidae</taxon>
        <taxon>Pleosporales</taxon>
        <taxon>Pleosporineae</taxon>
        <taxon>Didymellaceae</taxon>
        <taxon>Macroventuria</taxon>
    </lineage>
</organism>
<sequence length="163" mass="18363">MTSNKPVHLDEALIRAGRIDRDIYFEKVTKETPGMIFERMYTDLEEPNFERLTKGFKSAIPNDELTAAGVQGYLIAHSSPKEAAEQAAGWIMAKQVRRDERTTRLVSSGQGRPRSSIEIPQQGGQGNGDRSEEPESRLAHAQIWAGADRRPRISRFPKMKSRP</sequence>